<name>A0ACC0BKU3_CATRO</name>
<gene>
    <name evidence="1" type="ORF">M9H77_13558</name>
</gene>
<protein>
    <submittedName>
        <fullName evidence="1">Uncharacterized protein</fullName>
    </submittedName>
</protein>
<comment type="caution">
    <text evidence="1">The sequence shown here is derived from an EMBL/GenBank/DDBJ whole genome shotgun (WGS) entry which is preliminary data.</text>
</comment>
<dbReference type="EMBL" id="CM044703">
    <property type="protein sequence ID" value="KAI5673194.1"/>
    <property type="molecule type" value="Genomic_DNA"/>
</dbReference>
<evidence type="ECO:0000313" key="1">
    <source>
        <dbReference type="EMBL" id="KAI5673194.1"/>
    </source>
</evidence>
<dbReference type="Proteomes" id="UP001060085">
    <property type="component" value="Linkage Group LG03"/>
</dbReference>
<reference evidence="2" key="1">
    <citation type="journal article" date="2023" name="Nat. Plants">
        <title>Single-cell RNA sequencing provides a high-resolution roadmap for understanding the multicellular compartmentation of specialized metabolism.</title>
        <authorList>
            <person name="Sun S."/>
            <person name="Shen X."/>
            <person name="Li Y."/>
            <person name="Li Y."/>
            <person name="Wang S."/>
            <person name="Li R."/>
            <person name="Zhang H."/>
            <person name="Shen G."/>
            <person name="Guo B."/>
            <person name="Wei J."/>
            <person name="Xu J."/>
            <person name="St-Pierre B."/>
            <person name="Chen S."/>
            <person name="Sun C."/>
        </authorList>
    </citation>
    <scope>NUCLEOTIDE SEQUENCE [LARGE SCALE GENOMIC DNA]</scope>
</reference>
<proteinExistence type="predicted"/>
<sequence>MNSSLKKAGTSGGGSALATPTTRIEKEKDYLQCGTKKIKADHATSNALTPTEGSYKDKLAQARNLCTMFWIRTKSSSMILTQTQIRRWTLPFQRYCFQRWVNKGYNNIREMQQLLSRMLELNLAKASASTTSIWIRLPGLPMDFYDRSILHRVGDHIAKLLKVDIQTTNNERGRCLGHAKKDYHTTVTPEIDRARKEKVILKDEDDTHFDELGLWNTVTSKRGTHQQISSRTQNPNVTSKSQSQAQYVDLDDMSGPNRWSPDCYRSVEAQSNSGQKPATVNKCIFFGPTRKGQLYRYP</sequence>
<organism evidence="1 2">
    <name type="scientific">Catharanthus roseus</name>
    <name type="common">Madagascar periwinkle</name>
    <name type="synonym">Vinca rosea</name>
    <dbReference type="NCBI Taxonomy" id="4058"/>
    <lineage>
        <taxon>Eukaryota</taxon>
        <taxon>Viridiplantae</taxon>
        <taxon>Streptophyta</taxon>
        <taxon>Embryophyta</taxon>
        <taxon>Tracheophyta</taxon>
        <taxon>Spermatophyta</taxon>
        <taxon>Magnoliopsida</taxon>
        <taxon>eudicotyledons</taxon>
        <taxon>Gunneridae</taxon>
        <taxon>Pentapetalae</taxon>
        <taxon>asterids</taxon>
        <taxon>lamiids</taxon>
        <taxon>Gentianales</taxon>
        <taxon>Apocynaceae</taxon>
        <taxon>Rauvolfioideae</taxon>
        <taxon>Vinceae</taxon>
        <taxon>Catharanthinae</taxon>
        <taxon>Catharanthus</taxon>
    </lineage>
</organism>
<accession>A0ACC0BKU3</accession>
<keyword evidence="2" id="KW-1185">Reference proteome</keyword>
<evidence type="ECO:0000313" key="2">
    <source>
        <dbReference type="Proteomes" id="UP001060085"/>
    </source>
</evidence>